<proteinExistence type="predicted"/>
<sequence length="111" mass="13599">MNSDFVRDQEQSNIKQICQKYMNYHVVGQMKDGKKIEGILTGMDDQHVMLLVPEDVSESERESSDERYYGGGYGGYPRYRRFRPYRFPYFQFVFPFFYPYPYYYPYYPYPY</sequence>
<keyword evidence="1" id="KW-0812">Transmembrane</keyword>
<protein>
    <submittedName>
        <fullName evidence="2">Uncharacterized protein</fullName>
    </submittedName>
</protein>
<dbReference type="Proteomes" id="UP000440978">
    <property type="component" value="Unassembled WGS sequence"/>
</dbReference>
<dbReference type="AlphaFoldDB" id="A0A6N8CV46"/>
<evidence type="ECO:0000256" key="1">
    <source>
        <dbReference type="SAM" id="Phobius"/>
    </source>
</evidence>
<gene>
    <name evidence="2" type="ORF">GMB86_08710</name>
</gene>
<evidence type="ECO:0000313" key="2">
    <source>
        <dbReference type="EMBL" id="MTT32086.1"/>
    </source>
</evidence>
<keyword evidence="1" id="KW-1133">Transmembrane helix</keyword>
<accession>A0A6N8CV46</accession>
<dbReference type="OrthoDB" id="2628646at2"/>
<feature type="transmembrane region" description="Helical" evidence="1">
    <location>
        <begin position="87"/>
        <end position="104"/>
    </location>
</feature>
<keyword evidence="1" id="KW-0472">Membrane</keyword>
<organism evidence="2 3">
    <name type="scientific">Terrilactibacillus tamarindi</name>
    <dbReference type="NCBI Taxonomy" id="2599694"/>
    <lineage>
        <taxon>Bacteria</taxon>
        <taxon>Bacillati</taxon>
        <taxon>Bacillota</taxon>
        <taxon>Bacilli</taxon>
        <taxon>Bacillales</taxon>
        <taxon>Bacillaceae</taxon>
        <taxon>Terrilactibacillus</taxon>
    </lineage>
</organism>
<reference evidence="2 3" key="1">
    <citation type="submission" date="2019-11" db="EMBL/GenBank/DDBJ databases">
        <title>Terrilactibacillus tamarindus sp. nov. BCM23-1 isolated from bark of Tamarindus indica.</title>
        <authorList>
            <person name="Kingkaew E."/>
            <person name="Tanasupawat S."/>
        </authorList>
    </citation>
    <scope>NUCLEOTIDE SEQUENCE [LARGE SCALE GENOMIC DNA]</scope>
    <source>
        <strain evidence="2 3">BCM23-1</strain>
    </source>
</reference>
<keyword evidence="3" id="KW-1185">Reference proteome</keyword>
<name>A0A6N8CV46_9BACI</name>
<evidence type="ECO:0000313" key="3">
    <source>
        <dbReference type="Proteomes" id="UP000440978"/>
    </source>
</evidence>
<dbReference type="EMBL" id="WNHB01000012">
    <property type="protein sequence ID" value="MTT32086.1"/>
    <property type="molecule type" value="Genomic_DNA"/>
</dbReference>
<comment type="caution">
    <text evidence="2">The sequence shown here is derived from an EMBL/GenBank/DDBJ whole genome shotgun (WGS) entry which is preliminary data.</text>
</comment>